<evidence type="ECO:0000256" key="6">
    <source>
        <dbReference type="ARBA" id="ARBA00023136"/>
    </source>
</evidence>
<dbReference type="Proteomes" id="UP000263098">
    <property type="component" value="Unassembled WGS sequence"/>
</dbReference>
<proteinExistence type="inferred from homology"/>
<comment type="caution">
    <text evidence="8">The sequence shown here is derived from an EMBL/GenBank/DDBJ whole genome shotgun (WGS) entry which is preliminary data.</text>
</comment>
<evidence type="ECO:0000256" key="2">
    <source>
        <dbReference type="ARBA" id="ARBA00007613"/>
    </source>
</evidence>
<evidence type="ECO:0000256" key="1">
    <source>
        <dbReference type="ARBA" id="ARBA00004442"/>
    </source>
</evidence>
<keyword evidence="5" id="KW-0812">Transmembrane</keyword>
<dbReference type="GO" id="GO:0009279">
    <property type="term" value="C:cell outer membrane"/>
    <property type="evidence" value="ECO:0007669"/>
    <property type="project" value="UniProtKB-SubCell"/>
</dbReference>
<dbReference type="GO" id="GO:0015288">
    <property type="term" value="F:porin activity"/>
    <property type="evidence" value="ECO:0007669"/>
    <property type="project" value="TreeGrafter"/>
</dbReference>
<evidence type="ECO:0000313" key="8">
    <source>
        <dbReference type="EMBL" id="HCK24140.1"/>
    </source>
</evidence>
<dbReference type="GO" id="GO:0015562">
    <property type="term" value="F:efflux transmembrane transporter activity"/>
    <property type="evidence" value="ECO:0007669"/>
    <property type="project" value="InterPro"/>
</dbReference>
<evidence type="ECO:0000313" key="9">
    <source>
        <dbReference type="Proteomes" id="UP000263098"/>
    </source>
</evidence>
<comment type="subcellular location">
    <subcellularLocation>
        <location evidence="1">Cell outer membrane</location>
    </subcellularLocation>
</comment>
<dbReference type="SUPFAM" id="SSF56954">
    <property type="entry name" value="Outer membrane efflux proteins (OEP)"/>
    <property type="match status" value="1"/>
</dbReference>
<dbReference type="PANTHER" id="PTHR30026:SF20">
    <property type="entry name" value="OUTER MEMBRANE PROTEIN TOLC"/>
    <property type="match status" value="1"/>
</dbReference>
<reference evidence="8 9" key="1">
    <citation type="journal article" date="2018" name="Nat. Biotechnol.">
        <title>A standardized bacterial taxonomy based on genome phylogeny substantially revises the tree of life.</title>
        <authorList>
            <person name="Parks D.H."/>
            <person name="Chuvochina M."/>
            <person name="Waite D.W."/>
            <person name="Rinke C."/>
            <person name="Skarshewski A."/>
            <person name="Chaumeil P.A."/>
            <person name="Hugenholtz P."/>
        </authorList>
    </citation>
    <scope>NUCLEOTIDE SEQUENCE [LARGE SCALE GENOMIC DNA]</scope>
    <source>
        <strain evidence="8">UBA9667</strain>
    </source>
</reference>
<evidence type="ECO:0008006" key="10">
    <source>
        <dbReference type="Google" id="ProtNLM"/>
    </source>
</evidence>
<evidence type="ECO:0000256" key="5">
    <source>
        <dbReference type="ARBA" id="ARBA00022692"/>
    </source>
</evidence>
<keyword evidence="7" id="KW-0998">Cell outer membrane</keyword>
<organism evidence="8 9">
    <name type="scientific">Bacteroides graminisolvens</name>
    <dbReference type="NCBI Taxonomy" id="477666"/>
    <lineage>
        <taxon>Bacteria</taxon>
        <taxon>Pseudomonadati</taxon>
        <taxon>Bacteroidota</taxon>
        <taxon>Bacteroidia</taxon>
        <taxon>Bacteroidales</taxon>
        <taxon>Bacteroidaceae</taxon>
        <taxon>Bacteroides</taxon>
    </lineage>
</organism>
<dbReference type="AlphaFoldDB" id="A0A3D2SF57"/>
<keyword evidence="3" id="KW-0813">Transport</keyword>
<dbReference type="EMBL" id="DPVG01000186">
    <property type="protein sequence ID" value="HCK24140.1"/>
    <property type="molecule type" value="Genomic_DNA"/>
</dbReference>
<sequence>MKNKYIICLIVAVLSLYSNNIRSQEISEEISDYTQLDPEDYLSITLPPLDLLFANSRNNPAYQLAQNRVRLEHKLLTKEKKSFLSFFSLRGSYQYGMFGNDATYSDVITPVVSTYTSSAQSSYTVGGAVSIPLSDFFDLSARVTRQRINARSAELEREIKFEELKKEIVQLYATATSQLTILKMKAENVILASTQYKIVEKDFVNGQANSSELSTEKTNQTKALEEYEISKSQLNTSLLMLEIITHTPLVNIPRIKK</sequence>
<gene>
    <name evidence="8" type="ORF">DHW31_05020</name>
</gene>
<dbReference type="PANTHER" id="PTHR30026">
    <property type="entry name" value="OUTER MEMBRANE PROTEIN TOLC"/>
    <property type="match status" value="1"/>
</dbReference>
<dbReference type="InterPro" id="IPR003423">
    <property type="entry name" value="OMP_efflux"/>
</dbReference>
<evidence type="ECO:0000256" key="7">
    <source>
        <dbReference type="ARBA" id="ARBA00023237"/>
    </source>
</evidence>
<evidence type="ECO:0000256" key="3">
    <source>
        <dbReference type="ARBA" id="ARBA00022448"/>
    </source>
</evidence>
<dbReference type="GO" id="GO:1990281">
    <property type="term" value="C:efflux pump complex"/>
    <property type="evidence" value="ECO:0007669"/>
    <property type="project" value="TreeGrafter"/>
</dbReference>
<comment type="similarity">
    <text evidence="2">Belongs to the outer membrane factor (OMF) (TC 1.B.17) family.</text>
</comment>
<dbReference type="InterPro" id="IPR051906">
    <property type="entry name" value="TolC-like"/>
</dbReference>
<dbReference type="Pfam" id="PF02321">
    <property type="entry name" value="OEP"/>
    <property type="match status" value="1"/>
</dbReference>
<accession>A0A3D2SF57</accession>
<name>A0A3D2SF57_9BACE</name>
<dbReference type="Gene3D" id="1.20.1600.10">
    <property type="entry name" value="Outer membrane efflux proteins (OEP)"/>
    <property type="match status" value="1"/>
</dbReference>
<protein>
    <recommendedName>
        <fullName evidence="10">TolC family protein</fullName>
    </recommendedName>
</protein>
<keyword evidence="6" id="KW-0472">Membrane</keyword>
<evidence type="ECO:0000256" key="4">
    <source>
        <dbReference type="ARBA" id="ARBA00022452"/>
    </source>
</evidence>
<keyword evidence="4" id="KW-1134">Transmembrane beta strand</keyword>